<protein>
    <recommendedName>
        <fullName evidence="3">Acyl carrier protein</fullName>
    </recommendedName>
</protein>
<organism evidence="1 2">
    <name type="scientific">Streptomyces paromomycinus</name>
    <name type="common">Streptomyces rimosus subsp. paromomycinus</name>
    <dbReference type="NCBI Taxonomy" id="92743"/>
    <lineage>
        <taxon>Bacteria</taxon>
        <taxon>Bacillati</taxon>
        <taxon>Actinomycetota</taxon>
        <taxon>Actinomycetes</taxon>
        <taxon>Kitasatosporales</taxon>
        <taxon>Streptomycetaceae</taxon>
        <taxon>Streptomyces</taxon>
    </lineage>
</organism>
<dbReference type="SUPFAM" id="SSF47336">
    <property type="entry name" value="ACP-like"/>
    <property type="match status" value="1"/>
</dbReference>
<evidence type="ECO:0008006" key="3">
    <source>
        <dbReference type="Google" id="ProtNLM"/>
    </source>
</evidence>
<accession>A0A401VTJ4</accession>
<dbReference type="EMBL" id="BHZD01000001">
    <property type="protein sequence ID" value="GCD40396.1"/>
    <property type="molecule type" value="Genomic_DNA"/>
</dbReference>
<dbReference type="Gene3D" id="1.10.1200.10">
    <property type="entry name" value="ACP-like"/>
    <property type="match status" value="1"/>
</dbReference>
<keyword evidence="2" id="KW-1185">Reference proteome</keyword>
<comment type="caution">
    <text evidence="1">The sequence shown here is derived from an EMBL/GenBank/DDBJ whole genome shotgun (WGS) entry which is preliminary data.</text>
</comment>
<dbReference type="AlphaFoldDB" id="A0A401VTJ4"/>
<dbReference type="Proteomes" id="UP000286746">
    <property type="component" value="Unassembled WGS sequence"/>
</dbReference>
<proteinExistence type="predicted"/>
<evidence type="ECO:0000313" key="1">
    <source>
        <dbReference type="EMBL" id="GCD40396.1"/>
    </source>
</evidence>
<evidence type="ECO:0000313" key="2">
    <source>
        <dbReference type="Proteomes" id="UP000286746"/>
    </source>
</evidence>
<name>A0A401VTJ4_STREY</name>
<dbReference type="InterPro" id="IPR036736">
    <property type="entry name" value="ACP-like_sf"/>
</dbReference>
<reference evidence="1 2" key="1">
    <citation type="submission" date="2018-11" db="EMBL/GenBank/DDBJ databases">
        <title>Whole genome sequence of Streptomyces paromomycinus NBRC 15454(T).</title>
        <authorList>
            <person name="Komaki H."/>
            <person name="Tamura T."/>
        </authorList>
    </citation>
    <scope>NUCLEOTIDE SEQUENCE [LARGE SCALE GENOMIC DNA]</scope>
    <source>
        <strain evidence="1 2">NBRC 15454</strain>
    </source>
</reference>
<gene>
    <name evidence="1" type="ORF">GKJPGBOP_00045</name>
</gene>
<dbReference type="RefSeq" id="WP_246177088.1">
    <property type="nucleotide sequence ID" value="NZ_BHZD01000001.1"/>
</dbReference>
<sequence length="97" mass="10410">MGRALSTVTPSTDGIITVIIDFLAQLQGRSAADVRAELEAGGPQMPVDSLLIVEILTRIETHYAIAIPADRKSAQATRSVRAFAHAVLEAIIERQQS</sequence>